<dbReference type="InterPro" id="IPR011047">
    <property type="entry name" value="Quinoprotein_ADH-like_sf"/>
</dbReference>
<dbReference type="Pfam" id="PF13360">
    <property type="entry name" value="PQQ_2"/>
    <property type="match status" value="2"/>
</dbReference>
<accession>A0A9E7R207</accession>
<feature type="domain" description="Pyrrolo-quinoline quinone repeat" evidence="5">
    <location>
        <begin position="304"/>
        <end position="413"/>
    </location>
</feature>
<name>A0A9E7R207_9EURY</name>
<dbReference type="Gene3D" id="2.40.10.480">
    <property type="match status" value="1"/>
</dbReference>
<evidence type="ECO:0000256" key="2">
    <source>
        <dbReference type="ARBA" id="ARBA00022692"/>
    </source>
</evidence>
<dbReference type="InterPro" id="IPR028994">
    <property type="entry name" value="Integrin_alpha_N"/>
</dbReference>
<dbReference type="EMBL" id="CP104003">
    <property type="protein sequence ID" value="UWM54177.1"/>
    <property type="molecule type" value="Genomic_DNA"/>
</dbReference>
<evidence type="ECO:0000313" key="7">
    <source>
        <dbReference type="Proteomes" id="UP001057580"/>
    </source>
</evidence>
<protein>
    <submittedName>
        <fullName evidence="6">PQQ-like beta-propeller repeat protein</fullName>
    </submittedName>
</protein>
<dbReference type="GeneID" id="74944540"/>
<evidence type="ECO:0000256" key="1">
    <source>
        <dbReference type="ARBA" id="ARBA00004167"/>
    </source>
</evidence>
<evidence type="ECO:0000259" key="5">
    <source>
        <dbReference type="Pfam" id="PF13360"/>
    </source>
</evidence>
<dbReference type="InterPro" id="IPR015943">
    <property type="entry name" value="WD40/YVTN_repeat-like_dom_sf"/>
</dbReference>
<dbReference type="Gene3D" id="2.40.128.630">
    <property type="match status" value="1"/>
</dbReference>
<keyword evidence="7" id="KW-1185">Reference proteome</keyword>
<keyword evidence="4" id="KW-0472">Membrane</keyword>
<dbReference type="SUPFAM" id="SSF50998">
    <property type="entry name" value="Quinoprotein alcohol dehydrogenase-like"/>
    <property type="match status" value="1"/>
</dbReference>
<reference evidence="6" key="1">
    <citation type="submission" date="2022-09" db="EMBL/GenBank/DDBJ databases">
        <title>Diverse halophilic archaea isolated from saline environments.</title>
        <authorList>
            <person name="Cui H.-L."/>
        </authorList>
    </citation>
    <scope>NUCLEOTIDE SEQUENCE</scope>
    <source>
        <strain evidence="6">ZS-35-S2</strain>
    </source>
</reference>
<dbReference type="SMART" id="SM00564">
    <property type="entry name" value="PQQ"/>
    <property type="match status" value="5"/>
</dbReference>
<dbReference type="GO" id="GO:0016020">
    <property type="term" value="C:membrane"/>
    <property type="evidence" value="ECO:0007669"/>
    <property type="project" value="UniProtKB-SubCell"/>
</dbReference>
<proteinExistence type="predicted"/>
<dbReference type="PANTHER" id="PTHR21419:SF30">
    <property type="entry name" value="IG-LIKE DOMAIN-CONTAINING PROTEIN"/>
    <property type="match status" value="1"/>
</dbReference>
<sequence length="416" mass="43213">MRLPTVLALVALVVVLGGVGAVAVVDSGSTLNERWVSDTPSDIEGNHHAVAAARIDGQGYVFAPIGGRSGETGCMLAALDDEGAVLWDDPVPPADCTIHAVADPAVATWPGEEPAVLSSTTEDRVYAHDPASGTLTFSFALRDYGYTKPVVADATGDGDPELVVLDVTGSVFVVRADGDGRERPANGTTVWDRRFGAYTWAQPVVADLDADGDPEVVAGFDDRQVRLLDGATGRTEWNASAGGAVTWMTTGDADGDPATEVFVATSNGHVVAFDGATGTVEWNRTFDRLAAVRAFGDADADGQPELYAVARDGVLRALDASSGETEWTTTLTTGDVQMTPPPSLGDVDGDGDDEVVAVTNDGIVRVLDPVDGAVLATYERDSTVYTHVTLADLDGDGADEVYVPYGDGRVVSLGLG</sequence>
<comment type="subcellular location">
    <subcellularLocation>
        <location evidence="1">Membrane</location>
        <topology evidence="1">Single-pass membrane protein</topology>
    </subcellularLocation>
</comment>
<dbReference type="InterPro" id="IPR002372">
    <property type="entry name" value="PQQ_rpt_dom"/>
</dbReference>
<dbReference type="RefSeq" id="WP_260593171.1">
    <property type="nucleotide sequence ID" value="NZ_CP104003.1"/>
</dbReference>
<dbReference type="AlphaFoldDB" id="A0A9E7R207"/>
<keyword evidence="2" id="KW-0812">Transmembrane</keyword>
<dbReference type="InterPro" id="IPR045232">
    <property type="entry name" value="FAM234"/>
</dbReference>
<evidence type="ECO:0000313" key="6">
    <source>
        <dbReference type="EMBL" id="UWM54177.1"/>
    </source>
</evidence>
<gene>
    <name evidence="6" type="ORF">N0B31_18920</name>
</gene>
<dbReference type="PANTHER" id="PTHR21419">
    <property type="match status" value="1"/>
</dbReference>
<dbReference type="KEGG" id="ssai:N0B31_18920"/>
<dbReference type="Proteomes" id="UP001057580">
    <property type="component" value="Chromosome"/>
</dbReference>
<organism evidence="6 7">
    <name type="scientific">Salinirubellus salinus</name>
    <dbReference type="NCBI Taxonomy" id="1364945"/>
    <lineage>
        <taxon>Archaea</taxon>
        <taxon>Methanobacteriati</taxon>
        <taxon>Methanobacteriota</taxon>
        <taxon>Stenosarchaea group</taxon>
        <taxon>Halobacteria</taxon>
        <taxon>Halobacteriales</taxon>
        <taxon>Natronomonadaceae</taxon>
        <taxon>Salinirubellus</taxon>
    </lineage>
</organism>
<feature type="domain" description="Pyrrolo-quinoline quinone repeat" evidence="5">
    <location>
        <begin position="77"/>
        <end position="285"/>
    </location>
</feature>
<dbReference type="Gene3D" id="2.130.10.10">
    <property type="entry name" value="YVTN repeat-like/Quinoprotein amine dehydrogenase"/>
    <property type="match status" value="1"/>
</dbReference>
<keyword evidence="3" id="KW-1133">Transmembrane helix</keyword>
<evidence type="ECO:0000256" key="4">
    <source>
        <dbReference type="ARBA" id="ARBA00023136"/>
    </source>
</evidence>
<dbReference type="SUPFAM" id="SSF69318">
    <property type="entry name" value="Integrin alpha N-terminal domain"/>
    <property type="match status" value="1"/>
</dbReference>
<evidence type="ECO:0000256" key="3">
    <source>
        <dbReference type="ARBA" id="ARBA00022989"/>
    </source>
</evidence>
<dbReference type="InterPro" id="IPR018391">
    <property type="entry name" value="PQQ_b-propeller_rpt"/>
</dbReference>